<protein>
    <submittedName>
        <fullName evidence="1">Uncharacterized protein</fullName>
    </submittedName>
</protein>
<organism evidence="1 2">
    <name type="scientific">Bacteroides xylanisolvens</name>
    <dbReference type="NCBI Taxonomy" id="371601"/>
    <lineage>
        <taxon>Bacteria</taxon>
        <taxon>Pseudomonadati</taxon>
        <taxon>Bacteroidota</taxon>
        <taxon>Bacteroidia</taxon>
        <taxon>Bacteroidales</taxon>
        <taxon>Bacteroidaceae</taxon>
        <taxon>Bacteroides</taxon>
    </lineage>
</organism>
<dbReference type="PROSITE" id="PS51257">
    <property type="entry name" value="PROKAR_LIPOPROTEIN"/>
    <property type="match status" value="1"/>
</dbReference>
<reference evidence="2" key="1">
    <citation type="submission" date="2017-04" db="EMBL/GenBank/DDBJ databases">
        <title>Function of individual gut microbiota members based on whole genome sequencing of pure cultures obtained from chicken caecum.</title>
        <authorList>
            <person name="Medvecky M."/>
            <person name="Cejkova D."/>
            <person name="Polansky O."/>
            <person name="Karasova D."/>
            <person name="Kubasova T."/>
            <person name="Cizek A."/>
            <person name="Rychlik I."/>
        </authorList>
    </citation>
    <scope>NUCLEOTIDE SEQUENCE [LARGE SCALE GENOMIC DNA]</scope>
    <source>
        <strain evidence="2">An109</strain>
    </source>
</reference>
<evidence type="ECO:0000313" key="2">
    <source>
        <dbReference type="Proteomes" id="UP000196036"/>
    </source>
</evidence>
<sequence>MNRVFLIFALLFLIGCSEGSDPVPEQNNEENTEPNDNKEFLINGLSCSVYFDEEGYSVKVSKDNKFLFEASEEIGKGSRQYIDLGEGRLRKIDVSNILIINALQYENTYYLLLDLKEDDVVEYWGIRKLYVMKDGRLNKKTLDSRSFLPTVMNLWFENSVHLFVPPYVYLEAVRTSYVLDYKLEFISNNCPIGSKALDLTHAIECKEHILSFYDIQSDNKLWSYKIELENKNFSIDSWDASYSPNNTILVTINITYITEEKEVLNFELDKNTGEIITPNQITQ</sequence>
<dbReference type="Proteomes" id="UP000196036">
    <property type="component" value="Unassembled WGS sequence"/>
</dbReference>
<comment type="caution">
    <text evidence="1">The sequence shown here is derived from an EMBL/GenBank/DDBJ whole genome shotgun (WGS) entry which is preliminary data.</text>
</comment>
<name>A0A1Y4V5W5_9BACE</name>
<proteinExistence type="predicted"/>
<dbReference type="EMBL" id="NFLW01000036">
    <property type="protein sequence ID" value="OUQ64606.1"/>
    <property type="molecule type" value="Genomic_DNA"/>
</dbReference>
<accession>A0A1Y4V5W5</accession>
<gene>
    <name evidence="1" type="ORF">B5E52_16865</name>
</gene>
<evidence type="ECO:0000313" key="1">
    <source>
        <dbReference type="EMBL" id="OUQ64606.1"/>
    </source>
</evidence>
<dbReference type="RefSeq" id="WP_087318678.1">
    <property type="nucleotide sequence ID" value="NZ_NFLW01000036.1"/>
</dbReference>
<dbReference type="AlphaFoldDB" id="A0A1Y4V5W5"/>